<feature type="region of interest" description="Disordered" evidence="1">
    <location>
        <begin position="1"/>
        <end position="156"/>
    </location>
</feature>
<dbReference type="GO" id="GO:0007059">
    <property type="term" value="P:chromosome segregation"/>
    <property type="evidence" value="ECO:0007669"/>
    <property type="project" value="TreeGrafter"/>
</dbReference>
<feature type="compositionally biased region" description="Basic and acidic residues" evidence="1">
    <location>
        <begin position="96"/>
        <end position="106"/>
    </location>
</feature>
<evidence type="ECO:0000259" key="2">
    <source>
        <dbReference type="SMART" id="SM00470"/>
    </source>
</evidence>
<dbReference type="AlphaFoldDB" id="A0AAU8A8M6"/>
<organism evidence="3">
    <name type="scientific">Christensenella massiliensis</name>
    <dbReference type="NCBI Taxonomy" id="1805714"/>
    <lineage>
        <taxon>Bacteria</taxon>
        <taxon>Bacillati</taxon>
        <taxon>Bacillota</taxon>
        <taxon>Clostridia</taxon>
        <taxon>Christensenellales</taxon>
        <taxon>Christensenellaceae</taxon>
        <taxon>Christensenella</taxon>
    </lineage>
</organism>
<dbReference type="CDD" id="cd16407">
    <property type="entry name" value="ParB_N_like"/>
    <property type="match status" value="1"/>
</dbReference>
<dbReference type="PANTHER" id="PTHR33375:SF1">
    <property type="entry name" value="CHROMOSOME-PARTITIONING PROTEIN PARB-RELATED"/>
    <property type="match status" value="1"/>
</dbReference>
<dbReference type="SMART" id="SM00470">
    <property type="entry name" value="ParB"/>
    <property type="match status" value="1"/>
</dbReference>
<dbReference type="GO" id="GO:0005694">
    <property type="term" value="C:chromosome"/>
    <property type="evidence" value="ECO:0007669"/>
    <property type="project" value="TreeGrafter"/>
</dbReference>
<dbReference type="InterPro" id="IPR036086">
    <property type="entry name" value="ParB/Sulfiredoxin_sf"/>
</dbReference>
<evidence type="ECO:0000313" key="3">
    <source>
        <dbReference type="EMBL" id="XCC62311.1"/>
    </source>
</evidence>
<name>A0AAU8A8M6_9FIRM</name>
<dbReference type="PANTHER" id="PTHR33375">
    <property type="entry name" value="CHROMOSOME-PARTITIONING PROTEIN PARB-RELATED"/>
    <property type="match status" value="1"/>
</dbReference>
<gene>
    <name evidence="3" type="ORF">PUP29_12395</name>
</gene>
<dbReference type="SUPFAM" id="SSF109709">
    <property type="entry name" value="KorB DNA-binding domain-like"/>
    <property type="match status" value="1"/>
</dbReference>
<sequence length="490" mass="54650">MANDKPNKPEGKDAPIVKQAEQKPIRNKASVSQKPETKPVAPPDKGKLEKTEMANPIKTSTVSAKEGPPPASVPKQLEAKKAAIPVPSKGTQANGKTDKKPEEKPKLAPMPDNKAKNESKLKDEKPVIPFPAKKEMAAPGKEKNAERMPDKKTDEPNLKERKAKLEKELREKFHIPKSEKAAEPWKAPEVEQVVRIPHNELHSFKDHPFNVEKNTKYMAFVASIRAHGVTQPAIVRPRPAGGYEIVSGHRRDEGGKDAGIPYTPCIIRALNDDHAIQQMVEDNVNNREIGTMELARALKKQLESLKHQGAQEALQGDNAVSADDVGKRSNQIVAERNGMSVKQVQRHIALTNLSPALQEMVDGKRLGNDKTLKIAFTPAVELSYIKDAKLQEYIAVAIEGQQSTPSLSQAQRMRELAQKNILNPDMIDGIMLEEKKEVDKVIISSQELSQYFGKDKTPREMKDTILHLLDEWKDKQKDIVKPDKKNELEK</sequence>
<dbReference type="Pfam" id="PF02195">
    <property type="entry name" value="ParB_N"/>
    <property type="match status" value="1"/>
</dbReference>
<feature type="domain" description="ParB-like N-terminal" evidence="2">
    <location>
        <begin position="194"/>
        <end position="284"/>
    </location>
</feature>
<accession>A0AAU8A8M6</accession>
<dbReference type="Gene3D" id="1.10.10.2830">
    <property type="match status" value="1"/>
</dbReference>
<dbReference type="SUPFAM" id="SSF110849">
    <property type="entry name" value="ParB/Sulfiredoxin"/>
    <property type="match status" value="1"/>
</dbReference>
<dbReference type="Gene3D" id="3.90.1530.30">
    <property type="match status" value="1"/>
</dbReference>
<dbReference type="RefSeq" id="WP_079545366.1">
    <property type="nucleotide sequence ID" value="NZ_CP117826.1"/>
</dbReference>
<feature type="compositionally biased region" description="Basic and acidic residues" evidence="1">
    <location>
        <begin position="113"/>
        <end position="156"/>
    </location>
</feature>
<protein>
    <submittedName>
        <fullName evidence="3">ParB N-terminal domain-containing protein</fullName>
    </submittedName>
</protein>
<proteinExistence type="predicted"/>
<dbReference type="InterPro" id="IPR003115">
    <property type="entry name" value="ParB_N"/>
</dbReference>
<reference evidence="3" key="1">
    <citation type="submission" date="2023-02" db="EMBL/GenBank/DDBJ databases">
        <title>Gut commensal Christensenella minuta modulates host metabolism via a new class of secondary bile acids.</title>
        <authorList>
            <person name="Liu C."/>
        </authorList>
    </citation>
    <scope>NUCLEOTIDE SEQUENCE</scope>
    <source>
        <strain evidence="3">CA70</strain>
    </source>
</reference>
<dbReference type="EMBL" id="CP117826">
    <property type="protein sequence ID" value="XCC62311.1"/>
    <property type="molecule type" value="Genomic_DNA"/>
</dbReference>
<dbReference type="InterPro" id="IPR050336">
    <property type="entry name" value="Chromosome_partition/occlusion"/>
</dbReference>
<feature type="compositionally biased region" description="Basic and acidic residues" evidence="1">
    <location>
        <begin position="1"/>
        <end position="24"/>
    </location>
</feature>
<evidence type="ECO:0000256" key="1">
    <source>
        <dbReference type="SAM" id="MobiDB-lite"/>
    </source>
</evidence>